<organism evidence="5 6">
    <name type="scientific">Streptomyces meridianus</name>
    <dbReference type="NCBI Taxonomy" id="2938945"/>
    <lineage>
        <taxon>Bacteria</taxon>
        <taxon>Bacillati</taxon>
        <taxon>Actinomycetota</taxon>
        <taxon>Actinomycetes</taxon>
        <taxon>Kitasatosporales</taxon>
        <taxon>Streptomycetaceae</taxon>
        <taxon>Streptomyces</taxon>
    </lineage>
</organism>
<proteinExistence type="inferred from homology"/>
<dbReference type="PANTHER" id="PTHR30349">
    <property type="entry name" value="PHAGE INTEGRASE-RELATED"/>
    <property type="match status" value="1"/>
</dbReference>
<dbReference type="PROSITE" id="PS51898">
    <property type="entry name" value="TYR_RECOMBINASE"/>
    <property type="match status" value="1"/>
</dbReference>
<name>A0ABT0XBM9_9ACTN</name>
<protein>
    <submittedName>
        <fullName evidence="5">Site-specific integrase</fullName>
    </submittedName>
</protein>
<accession>A0ABT0XBM9</accession>
<sequence length="633" mass="71312">MLSLRGLKPLARAEFKWVLNHHAQGPTEGARWPISVVQRLATECQRQQIGSLADLDLSRAPQHPRTMARTMLSHLRVVYFSRQDTKEAGYIETDHYGVRLNGHTSNFDISQVSQRWLRDLLWDYLDMRLTSDPPRGKSTFTRPRRGCVELSAYLEAHAPKGGHDPTLLRKEHMLGFVTDQRHRAAQGLKPLGVHYKILQRNRGPVAVTKAQVATIFSATRFVLRTAMDAGETERIGLDRQFVVALPPGGNPRSRRRRPFSDEAARALADEANLSRLDDTDLDDRGLRDVWESIVTTGRRCGEILTLRLDCIGRYKGLPLLWHDQSKVGKVEEAIRISERMYQRIEQRQATTRARFAQRHGQPPTPAQERELALFPRRTANRTGVKSVSYGWFNQLLRAWVLTLDIPHTVAHQARHTLATNLLKAGANLAQIKRYLGHVSEAMAEHYAHIANTDPRLSDALQAVWVSGPGALEPGIILSGGEPMTRQEAEAMLVDLTHRSTPAEGGFCTFQPVVDGGACPFNLNCHTCDNFVMTGADLVYWHRKREQWRMLAERAPDATTRDYLHQVFDPTARAIDGLERALCAVGLLDEALSLDLRRPQDYYGRVWSAAFRAGELAHEQDSDETEPDALDAAN</sequence>
<dbReference type="EMBL" id="JAMQGM010000045">
    <property type="protein sequence ID" value="MCM2579675.1"/>
    <property type="molecule type" value="Genomic_DNA"/>
</dbReference>
<feature type="domain" description="Tyr recombinase" evidence="4">
    <location>
        <begin position="254"/>
        <end position="461"/>
    </location>
</feature>
<dbReference type="InterPro" id="IPR011010">
    <property type="entry name" value="DNA_brk_join_enz"/>
</dbReference>
<gene>
    <name evidence="5" type="ORF">M1E25_20380</name>
</gene>
<keyword evidence="6" id="KW-1185">Reference proteome</keyword>
<evidence type="ECO:0000313" key="6">
    <source>
        <dbReference type="Proteomes" id="UP001167160"/>
    </source>
</evidence>
<keyword evidence="3" id="KW-0233">DNA recombination</keyword>
<keyword evidence="2" id="KW-0238">DNA-binding</keyword>
<dbReference type="CDD" id="cd00397">
    <property type="entry name" value="DNA_BRE_C"/>
    <property type="match status" value="1"/>
</dbReference>
<dbReference type="Proteomes" id="UP001167160">
    <property type="component" value="Unassembled WGS sequence"/>
</dbReference>
<dbReference type="InterPro" id="IPR050090">
    <property type="entry name" value="Tyrosine_recombinase_XerCD"/>
</dbReference>
<evidence type="ECO:0000256" key="3">
    <source>
        <dbReference type="ARBA" id="ARBA00023172"/>
    </source>
</evidence>
<dbReference type="InterPro" id="IPR002104">
    <property type="entry name" value="Integrase_catalytic"/>
</dbReference>
<evidence type="ECO:0000259" key="4">
    <source>
        <dbReference type="PROSITE" id="PS51898"/>
    </source>
</evidence>
<comment type="caution">
    <text evidence="5">The sequence shown here is derived from an EMBL/GenBank/DDBJ whole genome shotgun (WGS) entry which is preliminary data.</text>
</comment>
<dbReference type="SUPFAM" id="SSF56349">
    <property type="entry name" value="DNA breaking-rejoining enzymes"/>
    <property type="match status" value="1"/>
</dbReference>
<dbReference type="InterPro" id="IPR013762">
    <property type="entry name" value="Integrase-like_cat_sf"/>
</dbReference>
<evidence type="ECO:0000256" key="1">
    <source>
        <dbReference type="ARBA" id="ARBA00008857"/>
    </source>
</evidence>
<dbReference type="RefSeq" id="WP_251417756.1">
    <property type="nucleotide sequence ID" value="NZ_JAMQGM010000045.1"/>
</dbReference>
<dbReference type="Gene3D" id="1.10.443.10">
    <property type="entry name" value="Intergrase catalytic core"/>
    <property type="match status" value="1"/>
</dbReference>
<dbReference type="PANTHER" id="PTHR30349:SF41">
    <property type="entry name" value="INTEGRASE_RECOMBINASE PROTEIN MJ0367-RELATED"/>
    <property type="match status" value="1"/>
</dbReference>
<comment type="similarity">
    <text evidence="1">Belongs to the 'phage' integrase family.</text>
</comment>
<reference evidence="5" key="1">
    <citation type="journal article" date="2023" name="Int. J. Syst. Evol. Microbiol.">
        <title>Streptomyces meridianus sp. nov. isolated from brackish water of the Tagus estuary in Alcochete, Portugal.</title>
        <authorList>
            <person name="Santos J.D.N."/>
            <person name="Klimek D."/>
            <person name="Calusinska M."/>
            <person name="Lobo Da Cunha A."/>
            <person name="Catita J."/>
            <person name="Goncalves H."/>
            <person name="Gonzalez I."/>
            <person name="Reyes F."/>
            <person name="Lage O.M."/>
        </authorList>
    </citation>
    <scope>NUCLEOTIDE SEQUENCE</scope>
    <source>
        <strain evidence="5">MTZ3.1</strain>
    </source>
</reference>
<evidence type="ECO:0000256" key="2">
    <source>
        <dbReference type="ARBA" id="ARBA00023125"/>
    </source>
</evidence>
<evidence type="ECO:0000313" key="5">
    <source>
        <dbReference type="EMBL" id="MCM2579675.1"/>
    </source>
</evidence>
<dbReference type="Pfam" id="PF00589">
    <property type="entry name" value="Phage_integrase"/>
    <property type="match status" value="1"/>
</dbReference>